<keyword evidence="8" id="KW-1185">Reference proteome</keyword>
<evidence type="ECO:0000256" key="5">
    <source>
        <dbReference type="ARBA" id="ARBA00023136"/>
    </source>
</evidence>
<dbReference type="GO" id="GO:0055085">
    <property type="term" value="P:transmembrane transport"/>
    <property type="evidence" value="ECO:0007669"/>
    <property type="project" value="InterPro"/>
</dbReference>
<comment type="subcellular location">
    <subcellularLocation>
        <location evidence="1">Membrane</location>
        <topology evidence="1">Multi-pass membrane protein</topology>
    </subcellularLocation>
</comment>
<dbReference type="GO" id="GO:0016020">
    <property type="term" value="C:membrane"/>
    <property type="evidence" value="ECO:0007669"/>
    <property type="project" value="UniProtKB-SubCell"/>
</dbReference>
<dbReference type="InterPro" id="IPR002645">
    <property type="entry name" value="STAS_dom"/>
</dbReference>
<dbReference type="PANTHER" id="PTHR11814">
    <property type="entry name" value="SULFATE TRANSPORTER"/>
    <property type="match status" value="1"/>
</dbReference>
<dbReference type="Pfam" id="PF01740">
    <property type="entry name" value="STAS"/>
    <property type="match status" value="1"/>
</dbReference>
<proteinExistence type="predicted"/>
<keyword evidence="5" id="KW-0472">Membrane</keyword>
<evidence type="ECO:0000256" key="1">
    <source>
        <dbReference type="ARBA" id="ARBA00004141"/>
    </source>
</evidence>
<dbReference type="InterPro" id="IPR001902">
    <property type="entry name" value="SLC26A/SulP_fam"/>
</dbReference>
<evidence type="ECO:0000256" key="3">
    <source>
        <dbReference type="ARBA" id="ARBA00022692"/>
    </source>
</evidence>
<evidence type="ECO:0000313" key="7">
    <source>
        <dbReference type="EMBL" id="KAK2997163.1"/>
    </source>
</evidence>
<sequence length="229" mass="24948">MRCCICSGVRPGRTEVAAACAWLREGLLFCVAAAEAWSGLDEEPTAFCDMAVPLGHPHDSKGDKVTISFAKILLNSIQPGIEELGRFAGTDIFCDISQYPMAIRIPGILIIRVNAGTLCFANASFIRQRIMRWVAEEDELEENAKEKIHALILDMSSLINIDSSGILALEELHKKLDALDIKLGVANPRWQVIHKLKLGKFVDKLGSGSIFLTVTEAVDACLAPKMLGA</sequence>
<organism evidence="7 8">
    <name type="scientific">Escallonia herrerae</name>
    <dbReference type="NCBI Taxonomy" id="1293975"/>
    <lineage>
        <taxon>Eukaryota</taxon>
        <taxon>Viridiplantae</taxon>
        <taxon>Streptophyta</taxon>
        <taxon>Embryophyta</taxon>
        <taxon>Tracheophyta</taxon>
        <taxon>Spermatophyta</taxon>
        <taxon>Magnoliopsida</taxon>
        <taxon>eudicotyledons</taxon>
        <taxon>Gunneridae</taxon>
        <taxon>Pentapetalae</taxon>
        <taxon>asterids</taxon>
        <taxon>campanulids</taxon>
        <taxon>Escalloniales</taxon>
        <taxon>Escalloniaceae</taxon>
        <taxon>Escallonia</taxon>
    </lineage>
</organism>
<dbReference type="FunFam" id="3.30.750.24:FF:000002">
    <property type="entry name" value="Sulfate transporter 31"/>
    <property type="match status" value="1"/>
</dbReference>
<dbReference type="AlphaFoldDB" id="A0AA88S6Q8"/>
<accession>A0AA88S6Q8</accession>
<evidence type="ECO:0000313" key="8">
    <source>
        <dbReference type="Proteomes" id="UP001188597"/>
    </source>
</evidence>
<dbReference type="Gene3D" id="3.30.750.24">
    <property type="entry name" value="STAS domain"/>
    <property type="match status" value="1"/>
</dbReference>
<dbReference type="CDD" id="cd07042">
    <property type="entry name" value="STAS_SulP_like_sulfate_transporter"/>
    <property type="match status" value="1"/>
</dbReference>
<dbReference type="SUPFAM" id="SSF52091">
    <property type="entry name" value="SpoIIaa-like"/>
    <property type="match status" value="1"/>
</dbReference>
<evidence type="ECO:0000256" key="2">
    <source>
        <dbReference type="ARBA" id="ARBA00022448"/>
    </source>
</evidence>
<gene>
    <name evidence="7" type="ORF">RJ639_026199</name>
</gene>
<keyword evidence="2" id="KW-0813">Transport</keyword>
<feature type="domain" description="STAS" evidence="6">
    <location>
        <begin position="116"/>
        <end position="221"/>
    </location>
</feature>
<dbReference type="InterPro" id="IPR036513">
    <property type="entry name" value="STAS_dom_sf"/>
</dbReference>
<name>A0AA88S6Q8_9ASTE</name>
<keyword evidence="4" id="KW-1133">Transmembrane helix</keyword>
<protein>
    <recommendedName>
        <fullName evidence="6">STAS domain-containing protein</fullName>
    </recommendedName>
</protein>
<evidence type="ECO:0000256" key="4">
    <source>
        <dbReference type="ARBA" id="ARBA00022989"/>
    </source>
</evidence>
<reference evidence="7" key="1">
    <citation type="submission" date="2022-12" db="EMBL/GenBank/DDBJ databases">
        <title>Draft genome assemblies for two species of Escallonia (Escalloniales).</title>
        <authorList>
            <person name="Chanderbali A."/>
            <person name="Dervinis C."/>
            <person name="Anghel I."/>
            <person name="Soltis D."/>
            <person name="Soltis P."/>
            <person name="Zapata F."/>
        </authorList>
    </citation>
    <scope>NUCLEOTIDE SEQUENCE</scope>
    <source>
        <strain evidence="7">UCBG64.0493</strain>
        <tissue evidence="7">Leaf</tissue>
    </source>
</reference>
<comment type="caution">
    <text evidence="7">The sequence shown here is derived from an EMBL/GenBank/DDBJ whole genome shotgun (WGS) entry which is preliminary data.</text>
</comment>
<dbReference type="Proteomes" id="UP001188597">
    <property type="component" value="Unassembled WGS sequence"/>
</dbReference>
<dbReference type="PROSITE" id="PS50801">
    <property type="entry name" value="STAS"/>
    <property type="match status" value="1"/>
</dbReference>
<keyword evidence="3" id="KW-0812">Transmembrane</keyword>
<evidence type="ECO:0000259" key="6">
    <source>
        <dbReference type="PROSITE" id="PS50801"/>
    </source>
</evidence>
<dbReference type="EMBL" id="JAVXUP010004378">
    <property type="protein sequence ID" value="KAK2997163.1"/>
    <property type="molecule type" value="Genomic_DNA"/>
</dbReference>